<dbReference type="SUPFAM" id="SSF46785">
    <property type="entry name" value="Winged helix' DNA-binding domain"/>
    <property type="match status" value="1"/>
</dbReference>
<evidence type="ECO:0000313" key="5">
    <source>
        <dbReference type="EMBL" id="ALO66457.1"/>
    </source>
</evidence>
<name>A0A0S2LY20_9MICC</name>
<keyword evidence="3" id="KW-0804">Transcription</keyword>
<accession>A0A0S2LY20</accession>
<evidence type="ECO:0000256" key="2">
    <source>
        <dbReference type="ARBA" id="ARBA00023125"/>
    </source>
</evidence>
<dbReference type="PANTHER" id="PTHR33164:SF104">
    <property type="entry name" value="TRANSCRIPTIONAL REGULATORY PROTEIN"/>
    <property type="match status" value="1"/>
</dbReference>
<keyword evidence="1" id="KW-0805">Transcription regulation</keyword>
<dbReference type="InterPro" id="IPR000835">
    <property type="entry name" value="HTH_MarR-typ"/>
</dbReference>
<dbReference type="AlphaFoldDB" id="A0A0S2LY20"/>
<reference evidence="5 6" key="2">
    <citation type="journal article" date="2016" name="J. Biotechnol.">
        <title>Complete genome sequence of Arthrobacter alpinus ERGS4:06, a yellow pigmented bacterium tolerant to cold and radiations isolated from Sikkim Himalaya.</title>
        <authorList>
            <person name="Kumar R."/>
            <person name="Singh D."/>
            <person name="Swarnkar M.K."/>
            <person name="Singh A.K."/>
            <person name="Kumar S."/>
        </authorList>
    </citation>
    <scope>NUCLEOTIDE SEQUENCE [LARGE SCALE GENOMIC DNA]</scope>
    <source>
        <strain evidence="5 6">ERGS4:06</strain>
    </source>
</reference>
<dbReference type="PROSITE" id="PS50995">
    <property type="entry name" value="HTH_MARR_2"/>
    <property type="match status" value="1"/>
</dbReference>
<dbReference type="PANTHER" id="PTHR33164">
    <property type="entry name" value="TRANSCRIPTIONAL REGULATOR, MARR FAMILY"/>
    <property type="match status" value="1"/>
</dbReference>
<evidence type="ECO:0000256" key="3">
    <source>
        <dbReference type="ARBA" id="ARBA00023163"/>
    </source>
</evidence>
<dbReference type="OrthoDB" id="3178168at2"/>
<dbReference type="InterPro" id="IPR023187">
    <property type="entry name" value="Tscrpt_reg_MarR-type_CS"/>
</dbReference>
<dbReference type="InterPro" id="IPR036390">
    <property type="entry name" value="WH_DNA-bd_sf"/>
</dbReference>
<dbReference type="Gene3D" id="1.10.10.10">
    <property type="entry name" value="Winged helix-like DNA-binding domain superfamily/Winged helix DNA-binding domain"/>
    <property type="match status" value="1"/>
</dbReference>
<dbReference type="RefSeq" id="WP_062287303.1">
    <property type="nucleotide sequence ID" value="NZ_CP013200.1"/>
</dbReference>
<dbReference type="GO" id="GO:0003700">
    <property type="term" value="F:DNA-binding transcription factor activity"/>
    <property type="evidence" value="ECO:0007669"/>
    <property type="project" value="InterPro"/>
</dbReference>
<dbReference type="Pfam" id="PF01047">
    <property type="entry name" value="MarR"/>
    <property type="match status" value="1"/>
</dbReference>
<dbReference type="InterPro" id="IPR039422">
    <property type="entry name" value="MarR/SlyA-like"/>
</dbReference>
<dbReference type="InterPro" id="IPR036388">
    <property type="entry name" value="WH-like_DNA-bd_sf"/>
</dbReference>
<keyword evidence="2" id="KW-0238">DNA-binding</keyword>
<dbReference type="GO" id="GO:0006950">
    <property type="term" value="P:response to stress"/>
    <property type="evidence" value="ECO:0007669"/>
    <property type="project" value="TreeGrafter"/>
</dbReference>
<gene>
    <name evidence="5" type="ORF">AS189_08055</name>
</gene>
<dbReference type="Proteomes" id="UP000059574">
    <property type="component" value="Chromosome"/>
</dbReference>
<dbReference type="SMART" id="SM00347">
    <property type="entry name" value="HTH_MARR"/>
    <property type="match status" value="1"/>
</dbReference>
<evidence type="ECO:0000313" key="6">
    <source>
        <dbReference type="Proteomes" id="UP000059574"/>
    </source>
</evidence>
<organism evidence="5 6">
    <name type="scientific">Arthrobacter alpinus</name>
    <dbReference type="NCBI Taxonomy" id="656366"/>
    <lineage>
        <taxon>Bacteria</taxon>
        <taxon>Bacillati</taxon>
        <taxon>Actinomycetota</taxon>
        <taxon>Actinomycetes</taxon>
        <taxon>Micrococcales</taxon>
        <taxon>Micrococcaceae</taxon>
        <taxon>Arthrobacter</taxon>
    </lineage>
</organism>
<proteinExistence type="predicted"/>
<dbReference type="GO" id="GO:0003677">
    <property type="term" value="F:DNA binding"/>
    <property type="evidence" value="ECO:0007669"/>
    <property type="project" value="UniProtKB-KW"/>
</dbReference>
<feature type="domain" description="HTH marR-type" evidence="4">
    <location>
        <begin position="1"/>
        <end position="147"/>
    </location>
</feature>
<evidence type="ECO:0000256" key="1">
    <source>
        <dbReference type="ARBA" id="ARBA00023015"/>
    </source>
</evidence>
<sequence length="153" mass="17381">MSSATSAHRRLATESWESLLTSQVVMMRELQKEPTFKTLGSREYDVLYNLSLCPSGWLRLNELNDHVLLTQPSISRMVDRLESRGLIQRKTAEDDKRGVLIGLTEEGIAVQKTVGRAHVQRIMELMEVALSDDEMRTLLDLTRKLRTSVTGHS</sequence>
<reference evidence="6" key="1">
    <citation type="submission" date="2015-11" db="EMBL/GenBank/DDBJ databases">
        <authorList>
            <person name="Kumar R."/>
            <person name="Singh D."/>
            <person name="Swarnkar M.K."/>
            <person name="Singh A.K."/>
            <person name="Kumar S."/>
        </authorList>
    </citation>
    <scope>NUCLEOTIDE SEQUENCE [LARGE SCALE GENOMIC DNA]</scope>
    <source>
        <strain evidence="6">ERGS4:06</strain>
    </source>
</reference>
<dbReference type="PRINTS" id="PR00598">
    <property type="entry name" value="HTHMARR"/>
</dbReference>
<protein>
    <submittedName>
        <fullName evidence="5">Transcriptional regulator</fullName>
    </submittedName>
</protein>
<dbReference type="PROSITE" id="PS01117">
    <property type="entry name" value="HTH_MARR_1"/>
    <property type="match status" value="1"/>
</dbReference>
<dbReference type="EMBL" id="CP013200">
    <property type="protein sequence ID" value="ALO66457.1"/>
    <property type="molecule type" value="Genomic_DNA"/>
</dbReference>
<evidence type="ECO:0000259" key="4">
    <source>
        <dbReference type="PROSITE" id="PS50995"/>
    </source>
</evidence>